<reference evidence="2 3" key="1">
    <citation type="submission" date="2022-05" db="EMBL/GenBank/DDBJ databases">
        <authorList>
            <consortium name="Genoscope - CEA"/>
            <person name="William W."/>
        </authorList>
    </citation>
    <scope>NUCLEOTIDE SEQUENCE [LARGE SCALE GENOMIC DNA]</scope>
</reference>
<accession>A0ABN8P714</accession>
<feature type="region of interest" description="Disordered" evidence="1">
    <location>
        <begin position="75"/>
        <end position="99"/>
    </location>
</feature>
<name>A0ABN8P714_9CNID</name>
<protein>
    <submittedName>
        <fullName evidence="2">Uncharacterized protein</fullName>
    </submittedName>
</protein>
<dbReference type="Proteomes" id="UP001159405">
    <property type="component" value="Unassembled WGS sequence"/>
</dbReference>
<keyword evidence="3" id="KW-1185">Reference proteome</keyword>
<sequence length="195" mass="21331">MSACKVKNLRSSKIWSTLRQPMKQPRLNLNESMVENAERLHYDLRKLIKEGNEKDLEHFAELLDAAKEENAEVAREADASNAVKAGATTGGESSERTLTATIRTTPLPTSEFVALRTVPVYYLNGDIAAELGLEGTPHELTVTVLNDNQERLDTTVVEFTISSCDGKVSKLASAQSHRKHASGGLKQTQAQVDAP</sequence>
<gene>
    <name evidence="2" type="ORF">PLOB_00038316</name>
</gene>
<evidence type="ECO:0000256" key="1">
    <source>
        <dbReference type="SAM" id="MobiDB-lite"/>
    </source>
</evidence>
<dbReference type="EMBL" id="CALNXK010000057">
    <property type="protein sequence ID" value="CAH3136170.1"/>
    <property type="molecule type" value="Genomic_DNA"/>
</dbReference>
<feature type="compositionally biased region" description="Polar residues" evidence="1">
    <location>
        <begin position="185"/>
        <end position="195"/>
    </location>
</feature>
<feature type="compositionally biased region" description="Polar residues" evidence="1">
    <location>
        <begin position="90"/>
        <end position="99"/>
    </location>
</feature>
<feature type="region of interest" description="Disordered" evidence="1">
    <location>
        <begin position="176"/>
        <end position="195"/>
    </location>
</feature>
<comment type="caution">
    <text evidence="2">The sequence shown here is derived from an EMBL/GenBank/DDBJ whole genome shotgun (WGS) entry which is preliminary data.</text>
</comment>
<evidence type="ECO:0000313" key="3">
    <source>
        <dbReference type="Proteomes" id="UP001159405"/>
    </source>
</evidence>
<organism evidence="2 3">
    <name type="scientific">Porites lobata</name>
    <dbReference type="NCBI Taxonomy" id="104759"/>
    <lineage>
        <taxon>Eukaryota</taxon>
        <taxon>Metazoa</taxon>
        <taxon>Cnidaria</taxon>
        <taxon>Anthozoa</taxon>
        <taxon>Hexacorallia</taxon>
        <taxon>Scleractinia</taxon>
        <taxon>Fungiina</taxon>
        <taxon>Poritidae</taxon>
        <taxon>Porites</taxon>
    </lineage>
</organism>
<evidence type="ECO:0000313" key="2">
    <source>
        <dbReference type="EMBL" id="CAH3136170.1"/>
    </source>
</evidence>
<proteinExistence type="predicted"/>